<name>A0A2R9B411_PANPA</name>
<feature type="signal peptide" evidence="14">
    <location>
        <begin position="1"/>
        <end position="21"/>
    </location>
</feature>
<dbReference type="SUPFAM" id="SSF47266">
    <property type="entry name" value="4-helical cytokines"/>
    <property type="match status" value="1"/>
</dbReference>
<dbReference type="GO" id="GO:0035162">
    <property type="term" value="P:embryonic hemopoiesis"/>
    <property type="evidence" value="ECO:0007669"/>
    <property type="project" value="Ensembl"/>
</dbReference>
<dbReference type="GO" id="GO:0005135">
    <property type="term" value="F:interleukin-3 receptor binding"/>
    <property type="evidence" value="ECO:0007669"/>
    <property type="project" value="InterPro"/>
</dbReference>
<evidence type="ECO:0000256" key="8">
    <source>
        <dbReference type="ARBA" id="ARBA00030364"/>
    </source>
</evidence>
<sequence length="154" mass="17468">MSRLPVLILLLLQLLVRPGLQAPMTQTTSLKTSWVNCSNMIDEIITHLKQPPLPLLDFNNLNGEDQDILMENNLRRPNLEAFNRAVKSLQNASAIESILKNLLPCLPLATAAPTRHPIRIKDGDWNEFRRKLTFYLKTLENAQAQQTTLSLAIF</sequence>
<accession>A0A2R9B411</accession>
<dbReference type="InterPro" id="IPR009079">
    <property type="entry name" value="4_helix_cytokine-like_core"/>
</dbReference>
<dbReference type="Proteomes" id="UP000240080">
    <property type="component" value="Chromosome 5"/>
</dbReference>
<dbReference type="GeneTree" id="ENSGT00940000163393"/>
<keyword evidence="4 12" id="KW-0202">Cytokine</keyword>
<evidence type="ECO:0000256" key="7">
    <source>
        <dbReference type="ARBA" id="ARBA00023030"/>
    </source>
</evidence>
<feature type="disulfide bond" evidence="13">
    <location>
        <begin position="37"/>
        <end position="105"/>
    </location>
</feature>
<keyword evidence="7 12" id="KW-0339">Growth factor</keyword>
<proteinExistence type="inferred from homology"/>
<evidence type="ECO:0000256" key="11">
    <source>
        <dbReference type="ARBA" id="ARBA00033034"/>
    </source>
</evidence>
<evidence type="ECO:0000256" key="1">
    <source>
        <dbReference type="ARBA" id="ARBA00004613"/>
    </source>
</evidence>
<reference evidence="15" key="2">
    <citation type="submission" date="2025-08" db="UniProtKB">
        <authorList>
            <consortium name="Ensembl"/>
        </authorList>
    </citation>
    <scope>IDENTIFICATION</scope>
</reference>
<dbReference type="GO" id="GO:0038156">
    <property type="term" value="P:interleukin-3-mediated signaling pathway"/>
    <property type="evidence" value="ECO:0007669"/>
    <property type="project" value="Ensembl"/>
</dbReference>
<gene>
    <name evidence="15" type="primary">IL3</name>
</gene>
<comment type="subcellular location">
    <subcellularLocation>
        <location evidence="1 12">Secreted</location>
    </subcellularLocation>
</comment>
<dbReference type="Gene3D" id="1.20.1250.10">
    <property type="match status" value="1"/>
</dbReference>
<evidence type="ECO:0000256" key="9">
    <source>
        <dbReference type="ARBA" id="ARBA00031944"/>
    </source>
</evidence>
<dbReference type="GO" id="GO:0008083">
    <property type="term" value="F:growth factor activity"/>
    <property type="evidence" value="ECO:0007669"/>
    <property type="project" value="UniProtKB-KW"/>
</dbReference>
<reference evidence="15 16" key="1">
    <citation type="journal article" date="2012" name="Nature">
        <title>The bonobo genome compared with the chimpanzee and human genomes.</title>
        <authorList>
            <person name="Prufer K."/>
            <person name="Munch K."/>
            <person name="Hellmann I."/>
            <person name="Akagi K."/>
            <person name="Miller J.R."/>
            <person name="Walenz B."/>
            <person name="Koren S."/>
            <person name="Sutton G."/>
            <person name="Kodira C."/>
            <person name="Winer R."/>
            <person name="Knight J.R."/>
            <person name="Mullikin J.C."/>
            <person name="Meader S.J."/>
            <person name="Ponting C.P."/>
            <person name="Lunter G."/>
            <person name="Higashino S."/>
            <person name="Hobolth A."/>
            <person name="Dutheil J."/>
            <person name="Karakoc E."/>
            <person name="Alkan C."/>
            <person name="Sajjadian S."/>
            <person name="Catacchio C.R."/>
            <person name="Ventura M."/>
            <person name="Marques-Bonet T."/>
            <person name="Eichler E.E."/>
            <person name="Andre C."/>
            <person name="Atencia R."/>
            <person name="Mugisha L."/>
            <person name="Junhold J."/>
            <person name="Patterson N."/>
            <person name="Siebauer M."/>
            <person name="Good J.M."/>
            <person name="Fischer A."/>
            <person name="Ptak S.E."/>
            <person name="Lachmann M."/>
            <person name="Symer D.E."/>
            <person name="Mailund T."/>
            <person name="Schierup M.H."/>
            <person name="Andres A.M."/>
            <person name="Kelso J."/>
            <person name="Paabo S."/>
        </authorList>
    </citation>
    <scope>NUCLEOTIDE SEQUENCE [LARGE SCALE GENOMIC DNA]</scope>
</reference>
<protein>
    <recommendedName>
        <fullName evidence="3 12">Interleukin-3</fullName>
        <shortName evidence="12">IL-3</shortName>
    </recommendedName>
    <alternativeName>
        <fullName evidence="9 12">Hematopoietic growth factor</fullName>
    </alternativeName>
    <alternativeName>
        <fullName evidence="8 12">Mast cell growth factor</fullName>
    </alternativeName>
    <alternativeName>
        <fullName evidence="11 12">Multipotential colony-stimulating factor</fullName>
    </alternativeName>
    <alternativeName>
        <fullName evidence="10 12">P-cell-stimulating factor</fullName>
    </alternativeName>
</protein>
<dbReference type="PIRSF" id="PIRSF001939">
    <property type="entry name" value="IL-3"/>
    <property type="match status" value="1"/>
</dbReference>
<dbReference type="PANTHER" id="PTHR48489">
    <property type="entry name" value="INTERLEUKIN-3"/>
    <property type="match status" value="1"/>
</dbReference>
<evidence type="ECO:0000256" key="3">
    <source>
        <dbReference type="ARBA" id="ARBA00019466"/>
    </source>
</evidence>
<dbReference type="Ensembl" id="ENSPPAT00000045712.1">
    <property type="protein sequence ID" value="ENSPPAP00000022897.1"/>
    <property type="gene ID" value="ENSPPAG00000034624.1"/>
</dbReference>
<keyword evidence="5 12" id="KW-0964">Secreted</keyword>
<dbReference type="OMA" id="IKDGDWN"/>
<keyword evidence="6 14" id="KW-0732">Signal</keyword>
<dbReference type="GO" id="GO:0005615">
    <property type="term" value="C:extracellular space"/>
    <property type="evidence" value="ECO:0007669"/>
    <property type="project" value="UniProtKB-UniRule"/>
</dbReference>
<feature type="chain" id="PRO_5015353756" description="Interleukin-3" evidence="14">
    <location>
        <begin position="22"/>
        <end position="154"/>
    </location>
</feature>
<dbReference type="Pfam" id="PF02059">
    <property type="entry name" value="IL3"/>
    <property type="match status" value="1"/>
</dbReference>
<evidence type="ECO:0000256" key="2">
    <source>
        <dbReference type="ARBA" id="ARBA00008547"/>
    </source>
</evidence>
<evidence type="ECO:0000256" key="6">
    <source>
        <dbReference type="ARBA" id="ARBA00022729"/>
    </source>
</evidence>
<evidence type="ECO:0000313" key="16">
    <source>
        <dbReference type="Proteomes" id="UP000240080"/>
    </source>
</evidence>
<dbReference type="PANTHER" id="PTHR48489:SF1">
    <property type="entry name" value="INTERLEUKIN-3"/>
    <property type="match status" value="1"/>
</dbReference>
<dbReference type="PRINTS" id="PR00430">
    <property type="entry name" value="INTERLEUKIN3"/>
</dbReference>
<evidence type="ECO:0000256" key="14">
    <source>
        <dbReference type="SAM" id="SignalP"/>
    </source>
</evidence>
<evidence type="ECO:0000256" key="10">
    <source>
        <dbReference type="ARBA" id="ARBA00032468"/>
    </source>
</evidence>
<evidence type="ECO:0000256" key="5">
    <source>
        <dbReference type="ARBA" id="ARBA00022525"/>
    </source>
</evidence>
<keyword evidence="16" id="KW-1185">Reference proteome</keyword>
<dbReference type="CTD" id="3562"/>
<evidence type="ECO:0000313" key="15">
    <source>
        <dbReference type="Ensembl" id="ENSPPAP00000022897.1"/>
    </source>
</evidence>
<dbReference type="AlphaFoldDB" id="A0A2R9B411"/>
<comment type="similarity">
    <text evidence="2 12">Belongs to the IL-3 family.</text>
</comment>
<dbReference type="InterPro" id="IPR002183">
    <property type="entry name" value="IL-3"/>
</dbReference>
<evidence type="ECO:0000256" key="4">
    <source>
        <dbReference type="ARBA" id="ARBA00022514"/>
    </source>
</evidence>
<comment type="function">
    <text evidence="12">Cytokine secreted predominantly by activated T-lymphocytes as well as mast cells and osteoblastic cells that controls the production and differentiation of hematopoietic progenitor cells into lineage-restricted cells. Stimulates also mature basophils, eosinophils, and monocytes to become functionally activated. In addition, plays an important role in neural cell proliferation and survival. Participates as well in bone homeostasis and inhibits osteoclast differentiation by preventing NF-kappa-B nuclear translocation and activation. Mechanistically, exerts its biological effects through a receptor composed of IL3RA subunit and a signal transducing subunit IL3RB. Receptor stimulation results in the rapid activation of JAK2 kinase activity leading to STAT5-mediated transcriptional program. Alternatively, contributes to cell survival under oxidative stress in non-hematopoietic systems by activating pathways mediated by PI3K/AKT and ERK.</text>
</comment>
<evidence type="ECO:0000256" key="13">
    <source>
        <dbReference type="PIRSR" id="PIRSR001939-1"/>
    </source>
</evidence>
<organism evidence="15 16">
    <name type="scientific">Pan paniscus</name>
    <name type="common">Pygmy chimpanzee</name>
    <name type="synonym">Bonobo</name>
    <dbReference type="NCBI Taxonomy" id="9597"/>
    <lineage>
        <taxon>Eukaryota</taxon>
        <taxon>Metazoa</taxon>
        <taxon>Chordata</taxon>
        <taxon>Craniata</taxon>
        <taxon>Vertebrata</taxon>
        <taxon>Euteleostomi</taxon>
        <taxon>Mammalia</taxon>
        <taxon>Eutheria</taxon>
        <taxon>Euarchontoglires</taxon>
        <taxon>Primates</taxon>
        <taxon>Haplorrhini</taxon>
        <taxon>Catarrhini</taxon>
        <taxon>Hominidae</taxon>
        <taxon>Pan</taxon>
    </lineage>
</organism>
<dbReference type="STRING" id="9597.ENSPPAP00000022897"/>
<dbReference type="GO" id="GO:0005125">
    <property type="term" value="F:cytokine activity"/>
    <property type="evidence" value="ECO:0007669"/>
    <property type="project" value="UniProtKB-KW"/>
</dbReference>
<reference evidence="15" key="3">
    <citation type="submission" date="2025-09" db="UniProtKB">
        <authorList>
            <consortium name="Ensembl"/>
        </authorList>
    </citation>
    <scope>IDENTIFICATION</scope>
</reference>
<dbReference type="EMBL" id="AJFE02103215">
    <property type="status" value="NOT_ANNOTATED_CDS"/>
    <property type="molecule type" value="Genomic_DNA"/>
</dbReference>
<dbReference type="GO" id="GO:0008284">
    <property type="term" value="P:positive regulation of cell population proliferation"/>
    <property type="evidence" value="ECO:0007669"/>
    <property type="project" value="Ensembl"/>
</dbReference>
<dbReference type="GO" id="GO:0006955">
    <property type="term" value="P:immune response"/>
    <property type="evidence" value="ECO:0007669"/>
    <property type="project" value="UniProtKB-UniRule"/>
</dbReference>
<keyword evidence="13" id="KW-1015">Disulfide bond</keyword>
<dbReference type="GO" id="GO:0097696">
    <property type="term" value="P:cell surface receptor signaling pathway via STAT"/>
    <property type="evidence" value="ECO:0007669"/>
    <property type="project" value="Ensembl"/>
</dbReference>
<evidence type="ECO:0000256" key="12">
    <source>
        <dbReference type="PIRNR" id="PIRNR001939"/>
    </source>
</evidence>
<dbReference type="KEGG" id="pps:100967294"/>
<dbReference type="GeneID" id="100967294"/>